<dbReference type="RefSeq" id="WP_094694806.1">
    <property type="nucleotide sequence ID" value="NZ_JBDNSG010000017.1"/>
</dbReference>
<dbReference type="OrthoDB" id="2241253at2"/>
<name>A0A261G2B2_9BIFI</name>
<comment type="caution">
    <text evidence="1">The sequence shown here is derived from an EMBL/GenBank/DDBJ whole genome shotgun (WGS) entry which is preliminary data.</text>
</comment>
<sequence>MTFSGYDTYGYANYNSSEVYEYLGHELAVKAGLDAYDVNLRMNGMGAAEDQTDPKYKQVASWLASVRITQDKYAHLSNGNVVTITVSAPKGTPVRSFKKKFTVENLKKVQTVETEELVKNEITFTGMNGSGVANVGNEGLSIDEGDTYGLSNGDTVTVTLSQDYIDSLLEQGKAPSEESFTVKVSGLKNFSDIGKMDTLLEMIAKLPAQTYEDNPADEYESYGERYTIESGKTYVRSGSDSYSYYGEDDVHNDMTISLVTAYKITRTTTWVEDTYSNKAGDVETEVMYTYFGYQNVNVYNGSLILSDLYSMQDNSDNYDMDAVYAELEMDGYVEYASTQPST</sequence>
<protein>
    <submittedName>
        <fullName evidence="1">Uncharacterized protein</fullName>
    </submittedName>
</protein>
<reference evidence="1 2" key="1">
    <citation type="journal article" date="2017" name="BMC Genomics">
        <title>Comparative genomic and phylogenomic analyses of the Bifidobacteriaceae family.</title>
        <authorList>
            <person name="Lugli G.A."/>
            <person name="Milani C."/>
            <person name="Turroni F."/>
            <person name="Duranti S."/>
            <person name="Mancabelli L."/>
            <person name="Mangifesta M."/>
            <person name="Ferrario C."/>
            <person name="Modesto M."/>
            <person name="Mattarelli P."/>
            <person name="Jiri K."/>
            <person name="van Sinderen D."/>
            <person name="Ventura M."/>
        </authorList>
    </citation>
    <scope>NUCLEOTIDE SEQUENCE [LARGE SCALE GENOMIC DNA]</scope>
    <source>
        <strain evidence="1 2">LMG 28769</strain>
    </source>
</reference>
<dbReference type="AlphaFoldDB" id="A0A261G2B2"/>
<gene>
    <name evidence="1" type="ORF">BAQU_1745</name>
</gene>
<dbReference type="Proteomes" id="UP000216451">
    <property type="component" value="Unassembled WGS sequence"/>
</dbReference>
<evidence type="ECO:0000313" key="2">
    <source>
        <dbReference type="Proteomes" id="UP000216451"/>
    </source>
</evidence>
<organism evidence="1 2">
    <name type="scientific">Bifidobacterium aquikefiri</name>
    <dbReference type="NCBI Taxonomy" id="1653207"/>
    <lineage>
        <taxon>Bacteria</taxon>
        <taxon>Bacillati</taxon>
        <taxon>Actinomycetota</taxon>
        <taxon>Actinomycetes</taxon>
        <taxon>Bifidobacteriales</taxon>
        <taxon>Bifidobacteriaceae</taxon>
        <taxon>Bifidobacterium</taxon>
    </lineage>
</organism>
<accession>A0A261G2B2</accession>
<proteinExistence type="predicted"/>
<dbReference type="GeneID" id="98296396"/>
<keyword evidence="2" id="KW-1185">Reference proteome</keyword>
<evidence type="ECO:0000313" key="1">
    <source>
        <dbReference type="EMBL" id="OZG65562.1"/>
    </source>
</evidence>
<dbReference type="EMBL" id="MWXA01000008">
    <property type="protein sequence ID" value="OZG65562.1"/>
    <property type="molecule type" value="Genomic_DNA"/>
</dbReference>